<dbReference type="Pfam" id="PF13279">
    <property type="entry name" value="4HBT_2"/>
    <property type="match status" value="1"/>
</dbReference>
<evidence type="ECO:0000313" key="1">
    <source>
        <dbReference type="EMBL" id="MDI9240665.1"/>
    </source>
</evidence>
<dbReference type="PANTHER" id="PTHR12475:SF4">
    <property type="entry name" value="PROTEIN THEM6"/>
    <property type="match status" value="1"/>
</dbReference>
<dbReference type="EMBL" id="JASGBI010000002">
    <property type="protein sequence ID" value="MDI9240665.1"/>
    <property type="molecule type" value="Genomic_DNA"/>
</dbReference>
<organism evidence="1 2">
    <name type="scientific">Lysobacter stagni</name>
    <dbReference type="NCBI Taxonomy" id="3045172"/>
    <lineage>
        <taxon>Bacteria</taxon>
        <taxon>Pseudomonadati</taxon>
        <taxon>Pseudomonadota</taxon>
        <taxon>Gammaproteobacteria</taxon>
        <taxon>Lysobacterales</taxon>
        <taxon>Lysobacteraceae</taxon>
        <taxon>Lysobacter</taxon>
    </lineage>
</organism>
<keyword evidence="2" id="KW-1185">Reference proteome</keyword>
<dbReference type="SUPFAM" id="SSF54637">
    <property type="entry name" value="Thioesterase/thiol ester dehydrase-isomerase"/>
    <property type="match status" value="1"/>
</dbReference>
<name>A0ABT6XLN5_9GAMM</name>
<reference evidence="1 2" key="1">
    <citation type="submission" date="2023-05" db="EMBL/GenBank/DDBJ databases">
        <title>Lysobacter sp. strain LF1 Genome sequencing and assembly.</title>
        <authorList>
            <person name="Jung Y."/>
        </authorList>
    </citation>
    <scope>NUCLEOTIDE SEQUENCE [LARGE SCALE GENOMIC DNA]</scope>
    <source>
        <strain evidence="1 2">LF1</strain>
    </source>
</reference>
<dbReference type="PANTHER" id="PTHR12475">
    <property type="match status" value="1"/>
</dbReference>
<gene>
    <name evidence="1" type="ORF">QLQ15_17310</name>
</gene>
<accession>A0ABT6XLN5</accession>
<dbReference type="Proteomes" id="UP001321580">
    <property type="component" value="Unassembled WGS sequence"/>
</dbReference>
<dbReference type="RefSeq" id="WP_283214150.1">
    <property type="nucleotide sequence ID" value="NZ_JASGBI010000002.1"/>
</dbReference>
<dbReference type="Gene3D" id="3.10.129.10">
    <property type="entry name" value="Hotdog Thioesterase"/>
    <property type="match status" value="1"/>
</dbReference>
<dbReference type="CDD" id="cd00586">
    <property type="entry name" value="4HBT"/>
    <property type="match status" value="1"/>
</dbReference>
<sequence>MRLRLRLLWLILTFAWRRRLRVLDEFVLPCTVLPNDIDVSKMTDDRYLAIADLGRLDMVLRLGLARSLLKRGWAPLATVAAIRFRHPLKAFQRYQLRTRVVYWDDTTFYLQQVFERHGRTQATAYVCATFLARRAAVRPTEVLAEIGQPVVRPCKPDVVSDLQALAVAIHMEQKEGACVQVT</sequence>
<dbReference type="InterPro" id="IPR051490">
    <property type="entry name" value="THEM6_lcsJ_thioesterase"/>
</dbReference>
<protein>
    <submittedName>
        <fullName evidence="1">Thioesterase family protein</fullName>
    </submittedName>
</protein>
<comment type="caution">
    <text evidence="1">The sequence shown here is derived from an EMBL/GenBank/DDBJ whole genome shotgun (WGS) entry which is preliminary data.</text>
</comment>
<proteinExistence type="predicted"/>
<dbReference type="InterPro" id="IPR029069">
    <property type="entry name" value="HotDog_dom_sf"/>
</dbReference>
<evidence type="ECO:0000313" key="2">
    <source>
        <dbReference type="Proteomes" id="UP001321580"/>
    </source>
</evidence>